<dbReference type="Gene3D" id="1.10.418.20">
    <property type="match status" value="1"/>
</dbReference>
<organism evidence="6 7">
    <name type="scientific">Papaver atlanticum</name>
    <dbReference type="NCBI Taxonomy" id="357466"/>
    <lineage>
        <taxon>Eukaryota</taxon>
        <taxon>Viridiplantae</taxon>
        <taxon>Streptophyta</taxon>
        <taxon>Embryophyta</taxon>
        <taxon>Tracheophyta</taxon>
        <taxon>Spermatophyta</taxon>
        <taxon>Magnoliopsida</taxon>
        <taxon>Ranunculales</taxon>
        <taxon>Papaveraceae</taxon>
        <taxon>Papaveroideae</taxon>
        <taxon>Papaver</taxon>
    </lineage>
</organism>
<protein>
    <recommendedName>
        <fullName evidence="5">Ubiquitin-like protease family profile domain-containing protein</fullName>
    </recommendedName>
</protein>
<accession>A0AAD4SA26</accession>
<dbReference type="Pfam" id="PF02902">
    <property type="entry name" value="Peptidase_C48"/>
    <property type="match status" value="1"/>
</dbReference>
<dbReference type="AlphaFoldDB" id="A0AAD4SA26"/>
<dbReference type="Gene3D" id="3.30.310.130">
    <property type="entry name" value="Ubiquitin-related"/>
    <property type="match status" value="1"/>
</dbReference>
<sequence length="97" mass="11527">MLLVDSLEIADQRRFEPDIRKFILDIYKVEGKPDHKKAIGKFPLLVPQQRNKDDCGFFVLYLIDFKFPFSVLRMDENWFTAESVQNFCNTLIAYYGR</sequence>
<evidence type="ECO:0000259" key="5">
    <source>
        <dbReference type="Pfam" id="PF02902"/>
    </source>
</evidence>
<proteinExistence type="inferred from homology"/>
<feature type="domain" description="Ubiquitin-like protease family profile" evidence="5">
    <location>
        <begin position="30"/>
        <end position="86"/>
    </location>
</feature>
<evidence type="ECO:0000256" key="1">
    <source>
        <dbReference type="ARBA" id="ARBA00005234"/>
    </source>
</evidence>
<dbReference type="InterPro" id="IPR003653">
    <property type="entry name" value="Peptidase_C48_C"/>
</dbReference>
<comment type="similarity">
    <text evidence="1">Belongs to the peptidase C48 family.</text>
</comment>
<evidence type="ECO:0000313" key="6">
    <source>
        <dbReference type="EMBL" id="KAI3884978.1"/>
    </source>
</evidence>
<dbReference type="GO" id="GO:0006508">
    <property type="term" value="P:proteolysis"/>
    <property type="evidence" value="ECO:0007669"/>
    <property type="project" value="UniProtKB-KW"/>
</dbReference>
<gene>
    <name evidence="6" type="ORF">MKW98_002370</name>
</gene>
<name>A0AAD4SA26_9MAGN</name>
<evidence type="ECO:0000256" key="2">
    <source>
        <dbReference type="ARBA" id="ARBA00022670"/>
    </source>
</evidence>
<dbReference type="Proteomes" id="UP001202328">
    <property type="component" value="Unassembled WGS sequence"/>
</dbReference>
<keyword evidence="3" id="KW-0378">Hydrolase</keyword>
<dbReference type="PANTHER" id="PTHR46915:SF6">
    <property type="entry name" value="CYSTEINE PROTEINASES SUPERFAMILY PROTEIN"/>
    <property type="match status" value="1"/>
</dbReference>
<comment type="caution">
    <text evidence="6">The sequence shown here is derived from an EMBL/GenBank/DDBJ whole genome shotgun (WGS) entry which is preliminary data.</text>
</comment>
<evidence type="ECO:0000313" key="7">
    <source>
        <dbReference type="Proteomes" id="UP001202328"/>
    </source>
</evidence>
<keyword evidence="4" id="KW-0788">Thiol protease</keyword>
<dbReference type="SUPFAM" id="SSF54001">
    <property type="entry name" value="Cysteine proteinases"/>
    <property type="match status" value="1"/>
</dbReference>
<evidence type="ECO:0000256" key="4">
    <source>
        <dbReference type="ARBA" id="ARBA00022807"/>
    </source>
</evidence>
<dbReference type="EMBL" id="JAJJMB010012161">
    <property type="protein sequence ID" value="KAI3884978.1"/>
    <property type="molecule type" value="Genomic_DNA"/>
</dbReference>
<dbReference type="InterPro" id="IPR038765">
    <property type="entry name" value="Papain-like_cys_pep_sf"/>
</dbReference>
<keyword evidence="7" id="KW-1185">Reference proteome</keyword>
<dbReference type="PANTHER" id="PTHR46915">
    <property type="entry name" value="UBIQUITIN-LIKE PROTEASE 4-RELATED"/>
    <property type="match status" value="1"/>
</dbReference>
<keyword evidence="2" id="KW-0645">Protease</keyword>
<dbReference type="GO" id="GO:0016926">
    <property type="term" value="P:protein desumoylation"/>
    <property type="evidence" value="ECO:0007669"/>
    <property type="project" value="UniProtKB-ARBA"/>
</dbReference>
<dbReference type="GO" id="GO:0008234">
    <property type="term" value="F:cysteine-type peptidase activity"/>
    <property type="evidence" value="ECO:0007669"/>
    <property type="project" value="UniProtKB-KW"/>
</dbReference>
<reference evidence="6" key="1">
    <citation type="submission" date="2022-04" db="EMBL/GenBank/DDBJ databases">
        <title>A functionally conserved STORR gene fusion in Papaver species that diverged 16.8 million years ago.</title>
        <authorList>
            <person name="Catania T."/>
        </authorList>
    </citation>
    <scope>NUCLEOTIDE SEQUENCE</scope>
    <source>
        <strain evidence="6">S-188037</strain>
    </source>
</reference>
<evidence type="ECO:0000256" key="3">
    <source>
        <dbReference type="ARBA" id="ARBA00022801"/>
    </source>
</evidence>